<organism evidence="1">
    <name type="scientific">uncultured Rubrobacteraceae bacterium</name>
    <dbReference type="NCBI Taxonomy" id="349277"/>
    <lineage>
        <taxon>Bacteria</taxon>
        <taxon>Bacillati</taxon>
        <taxon>Actinomycetota</taxon>
        <taxon>Rubrobacteria</taxon>
        <taxon>Rubrobacterales</taxon>
        <taxon>Rubrobacteraceae</taxon>
        <taxon>environmental samples</taxon>
    </lineage>
</organism>
<sequence>MNLPFPEPTVFAVRAGGTRTISPERGVGS</sequence>
<proteinExistence type="predicted"/>
<name>A0A6J4RIK0_9ACTN</name>
<dbReference type="AlphaFoldDB" id="A0A6J4RIK0"/>
<reference evidence="1" key="1">
    <citation type="submission" date="2020-02" db="EMBL/GenBank/DDBJ databases">
        <authorList>
            <person name="Meier V. D."/>
        </authorList>
    </citation>
    <scope>NUCLEOTIDE SEQUENCE</scope>
    <source>
        <strain evidence="1">AVDCRST_MAG25</strain>
    </source>
</reference>
<dbReference type="EMBL" id="CADCVI010000120">
    <property type="protein sequence ID" value="CAA9469876.1"/>
    <property type="molecule type" value="Genomic_DNA"/>
</dbReference>
<protein>
    <submittedName>
        <fullName evidence="1">Uncharacterized protein</fullName>
    </submittedName>
</protein>
<accession>A0A6J4RIK0</accession>
<evidence type="ECO:0000313" key="1">
    <source>
        <dbReference type="EMBL" id="CAA9469876.1"/>
    </source>
</evidence>
<gene>
    <name evidence="1" type="ORF">AVDCRST_MAG25-1956</name>
</gene>